<dbReference type="Pfam" id="PF05768">
    <property type="entry name" value="Glrx-like"/>
    <property type="match status" value="1"/>
</dbReference>
<reference evidence="1" key="1">
    <citation type="submission" date="2022-04" db="EMBL/GenBank/DDBJ databases">
        <title>Halobacillus sp. isolated from saltern.</title>
        <authorList>
            <person name="Won M."/>
            <person name="Lee C.-M."/>
            <person name="Woen H.-Y."/>
            <person name="Kwon S.-W."/>
        </authorList>
    </citation>
    <scope>NUCLEOTIDE SEQUENCE</scope>
    <source>
        <strain evidence="1">SSHM10-5</strain>
    </source>
</reference>
<protein>
    <submittedName>
        <fullName evidence="1">Glutaredoxin family protein</fullName>
    </submittedName>
</protein>
<evidence type="ECO:0000313" key="2">
    <source>
        <dbReference type="Proteomes" id="UP000830326"/>
    </source>
</evidence>
<proteinExistence type="predicted"/>
<dbReference type="InterPro" id="IPR008554">
    <property type="entry name" value="Glutaredoxin-like"/>
</dbReference>
<dbReference type="PROSITE" id="PS51354">
    <property type="entry name" value="GLUTAREDOXIN_2"/>
    <property type="match status" value="1"/>
</dbReference>
<dbReference type="EMBL" id="CP095075">
    <property type="protein sequence ID" value="UOR11731.1"/>
    <property type="molecule type" value="Genomic_DNA"/>
</dbReference>
<dbReference type="InterPro" id="IPR052565">
    <property type="entry name" value="Glutaredoxin-like_YDR286C"/>
</dbReference>
<evidence type="ECO:0000313" key="1">
    <source>
        <dbReference type="EMBL" id="UOR11731.1"/>
    </source>
</evidence>
<dbReference type="SUPFAM" id="SSF52833">
    <property type="entry name" value="Thioredoxin-like"/>
    <property type="match status" value="1"/>
</dbReference>
<keyword evidence="2" id="KW-1185">Reference proteome</keyword>
<organism evidence="1 2">
    <name type="scientific">Halobacillus amylolyticus</name>
    <dbReference type="NCBI Taxonomy" id="2932259"/>
    <lineage>
        <taxon>Bacteria</taxon>
        <taxon>Bacillati</taxon>
        <taxon>Bacillota</taxon>
        <taxon>Bacilli</taxon>
        <taxon>Bacillales</taxon>
        <taxon>Bacillaceae</taxon>
        <taxon>Halobacillus</taxon>
    </lineage>
</organism>
<dbReference type="InterPro" id="IPR036249">
    <property type="entry name" value="Thioredoxin-like_sf"/>
</dbReference>
<dbReference type="PANTHER" id="PTHR33558">
    <property type="entry name" value="GLUTAREDOXIN-LIKE PROTEIN C5ORF63 HOMOLOG"/>
    <property type="match status" value="1"/>
</dbReference>
<gene>
    <name evidence="1" type="ORF">MUO15_19550</name>
</gene>
<name>A0ABY4HB07_9BACI</name>
<dbReference type="Gene3D" id="3.40.30.10">
    <property type="entry name" value="Glutaredoxin"/>
    <property type="match status" value="1"/>
</dbReference>
<accession>A0ABY4HB07</accession>
<sequence>MNTLTLYRKNNCSLCDEVKELVDFLSMEYQIKTTEVDIEEDEELLQAYFLEIPVLFINGEKIDYRQIDVFSLRERLQ</sequence>
<dbReference type="Proteomes" id="UP000830326">
    <property type="component" value="Chromosome"/>
</dbReference>
<dbReference type="RefSeq" id="WP_245031983.1">
    <property type="nucleotide sequence ID" value="NZ_CP095075.1"/>
</dbReference>
<dbReference type="PANTHER" id="PTHR33558:SF1">
    <property type="entry name" value="GLUTAREDOXIN-LIKE PROTEIN C5ORF63 HOMOLOG"/>
    <property type="match status" value="1"/>
</dbReference>